<comment type="similarity">
    <text evidence="2">Belongs to the GtrA family.</text>
</comment>
<gene>
    <name evidence="8" type="ORF">HND93_00570</name>
</gene>
<evidence type="ECO:0000259" key="7">
    <source>
        <dbReference type="Pfam" id="PF04138"/>
    </source>
</evidence>
<evidence type="ECO:0000256" key="4">
    <source>
        <dbReference type="ARBA" id="ARBA00022989"/>
    </source>
</evidence>
<feature type="transmembrane region" description="Helical" evidence="6">
    <location>
        <begin position="30"/>
        <end position="50"/>
    </location>
</feature>
<accession>A0ABX2T4U2</accession>
<sequence>MLQFLLFALVGCAAAVGHYGVLILLSEAFAVAPVAASAAGFVVGGVISYVLNYGHVFHSDQKHLPTAGKFVAVALTGLAFNSVVMWVLAHEAGLHYLLSQVAATLIVMVWSYTANRYWTFAGSAAG</sequence>
<evidence type="ECO:0000256" key="2">
    <source>
        <dbReference type="ARBA" id="ARBA00009399"/>
    </source>
</evidence>
<feature type="transmembrane region" description="Helical" evidence="6">
    <location>
        <begin position="94"/>
        <end position="113"/>
    </location>
</feature>
<name>A0ABX2T4U2_9PROT</name>
<dbReference type="PANTHER" id="PTHR38459:SF1">
    <property type="entry name" value="PROPHAGE BACTOPRENOL-LINKED GLUCOSE TRANSLOCASE HOMOLOG"/>
    <property type="match status" value="1"/>
</dbReference>
<dbReference type="PANTHER" id="PTHR38459">
    <property type="entry name" value="PROPHAGE BACTOPRENOL-LINKED GLUCOSE TRANSLOCASE HOMOLOG"/>
    <property type="match status" value="1"/>
</dbReference>
<evidence type="ECO:0000256" key="3">
    <source>
        <dbReference type="ARBA" id="ARBA00022692"/>
    </source>
</evidence>
<feature type="transmembrane region" description="Helical" evidence="6">
    <location>
        <begin position="70"/>
        <end position="88"/>
    </location>
</feature>
<evidence type="ECO:0000313" key="9">
    <source>
        <dbReference type="Proteomes" id="UP000584642"/>
    </source>
</evidence>
<protein>
    <submittedName>
        <fullName evidence="8">GtrA family protein</fullName>
    </submittedName>
</protein>
<dbReference type="InterPro" id="IPR007267">
    <property type="entry name" value="GtrA_DPMS_TM"/>
</dbReference>
<evidence type="ECO:0000256" key="1">
    <source>
        <dbReference type="ARBA" id="ARBA00004141"/>
    </source>
</evidence>
<evidence type="ECO:0000256" key="5">
    <source>
        <dbReference type="ARBA" id="ARBA00023136"/>
    </source>
</evidence>
<dbReference type="EMBL" id="JABFDB010000001">
    <property type="protein sequence ID" value="NYZ18188.1"/>
    <property type="molecule type" value="Genomic_DNA"/>
</dbReference>
<dbReference type="RefSeq" id="WP_180279953.1">
    <property type="nucleotide sequence ID" value="NZ_JABFDB010000001.1"/>
</dbReference>
<dbReference type="InterPro" id="IPR051401">
    <property type="entry name" value="GtrA_CellWall_Glycosyl"/>
</dbReference>
<keyword evidence="5 6" id="KW-0472">Membrane</keyword>
<reference evidence="8 9" key="1">
    <citation type="submission" date="2020-05" db="EMBL/GenBank/DDBJ databases">
        <title>Azospirillum oleiclasticum sp. nov, a nitrogen-fixing and heavy crude oil-emulsifying bacterium isolated from the crude oil of Yumen Oilfield.</title>
        <authorList>
            <person name="Wu D."/>
            <person name="Cai M."/>
            <person name="Zhang X."/>
        </authorList>
    </citation>
    <scope>NUCLEOTIDE SEQUENCE [LARGE SCALE GENOMIC DNA]</scope>
    <source>
        <strain evidence="8 9">ROY-1-1-2</strain>
    </source>
</reference>
<evidence type="ECO:0000313" key="8">
    <source>
        <dbReference type="EMBL" id="NYZ18188.1"/>
    </source>
</evidence>
<evidence type="ECO:0000256" key="6">
    <source>
        <dbReference type="SAM" id="Phobius"/>
    </source>
</evidence>
<comment type="subcellular location">
    <subcellularLocation>
        <location evidence="1">Membrane</location>
        <topology evidence="1">Multi-pass membrane protein</topology>
    </subcellularLocation>
</comment>
<dbReference type="Proteomes" id="UP000584642">
    <property type="component" value="Unassembled WGS sequence"/>
</dbReference>
<proteinExistence type="inferred from homology"/>
<dbReference type="Pfam" id="PF04138">
    <property type="entry name" value="GtrA_DPMS_TM"/>
    <property type="match status" value="1"/>
</dbReference>
<keyword evidence="4 6" id="KW-1133">Transmembrane helix</keyword>
<feature type="domain" description="GtrA/DPMS transmembrane" evidence="7">
    <location>
        <begin position="7"/>
        <end position="120"/>
    </location>
</feature>
<keyword evidence="9" id="KW-1185">Reference proteome</keyword>
<keyword evidence="3 6" id="KW-0812">Transmembrane</keyword>
<organism evidence="8 9">
    <name type="scientific">Azospirillum oleiclasticum</name>
    <dbReference type="NCBI Taxonomy" id="2735135"/>
    <lineage>
        <taxon>Bacteria</taxon>
        <taxon>Pseudomonadati</taxon>
        <taxon>Pseudomonadota</taxon>
        <taxon>Alphaproteobacteria</taxon>
        <taxon>Rhodospirillales</taxon>
        <taxon>Azospirillaceae</taxon>
        <taxon>Azospirillum</taxon>
    </lineage>
</organism>
<comment type="caution">
    <text evidence="8">The sequence shown here is derived from an EMBL/GenBank/DDBJ whole genome shotgun (WGS) entry which is preliminary data.</text>
</comment>